<reference evidence="1 2" key="1">
    <citation type="journal article" date="2014" name="Genome Announc.">
        <title>Genome Sequence of Pseudomonas sp. Strain P482, a Tomato Rhizosphere Isolate with Broad-Spectrum Antimicrobial Activity.</title>
        <authorList>
            <person name="Krzyzanowska D.M."/>
            <person name="Ossowicki A."/>
            <person name="Jafra S."/>
        </authorList>
    </citation>
    <scope>NUCLEOTIDE SEQUENCE [LARGE SCALE GENOMIC DNA]</scope>
    <source>
        <strain evidence="1 2">P482</strain>
    </source>
</reference>
<dbReference type="AlphaFoldDB" id="A0AAQ0DPI5"/>
<dbReference type="KEGG" id="pdw:BV82_10165"/>
<reference evidence="1 2" key="2">
    <citation type="journal article" date="2016" name="Front. Microbiol.">
        <title>When Genome-Based Approach Meets the 'Old but Good': Revealing Genes Involved in the Antibacterial Activity of Pseudomonas sp. P482 against Soft Rot Pathogens.</title>
        <authorList>
            <person name="Krzyzanowska D.M."/>
            <person name="Ossowicki A."/>
            <person name="Rajewska M."/>
            <person name="Maciag T."/>
            <person name="Jablonska M."/>
            <person name="Obuchowski M."/>
            <person name="Heeb S."/>
            <person name="Jafra S."/>
        </authorList>
    </citation>
    <scope>NUCLEOTIDE SEQUENCE [LARGE SCALE GENOMIC DNA]</scope>
    <source>
        <strain evidence="1 2">P482</strain>
    </source>
</reference>
<accession>A0AAQ0DPI5</accession>
<protein>
    <submittedName>
        <fullName evidence="1">Uncharacterized protein</fullName>
    </submittedName>
</protein>
<evidence type="ECO:0000313" key="2">
    <source>
        <dbReference type="Proteomes" id="UP000027121"/>
    </source>
</evidence>
<name>A0AAQ0DPI5_9PSED</name>
<proteinExistence type="predicted"/>
<keyword evidence="2" id="KW-1185">Reference proteome</keyword>
<sequence length="90" mass="9367">MPPEERGTVPQQTDHKSVTALLCNAASIDTLKIKSLCCAAAGIISPVSSTTEGLIPHGRLRQAAPADTTLIASDRPHAQPAKGYKHPGSI</sequence>
<organism evidence="1 2">
    <name type="scientific">Pseudomonas donghuensis</name>
    <dbReference type="NCBI Taxonomy" id="1163398"/>
    <lineage>
        <taxon>Bacteria</taxon>
        <taxon>Pseudomonadati</taxon>
        <taxon>Pseudomonadota</taxon>
        <taxon>Gammaproteobacteria</taxon>
        <taxon>Pseudomonadales</taxon>
        <taxon>Pseudomonadaceae</taxon>
        <taxon>Pseudomonas</taxon>
    </lineage>
</organism>
<dbReference type="EMBL" id="CP071706">
    <property type="protein sequence ID" value="QWE81229.1"/>
    <property type="molecule type" value="Genomic_DNA"/>
</dbReference>
<evidence type="ECO:0000313" key="1">
    <source>
        <dbReference type="EMBL" id="QWE81229.1"/>
    </source>
</evidence>
<dbReference type="Proteomes" id="UP000027121">
    <property type="component" value="Chromosome"/>
</dbReference>
<gene>
    <name evidence="1" type="ORF">BV82_10165</name>
</gene>